<protein>
    <recommendedName>
        <fullName evidence="4">Chromatin target of PRMT1 protein C-terminal domain-containing protein</fullName>
    </recommendedName>
</protein>
<dbReference type="PANTHER" id="PTHR16291">
    <property type="entry name" value="NUCLEAR CAP-BINDING PROTEIN SUBUNIT 3"/>
    <property type="match status" value="1"/>
</dbReference>
<dbReference type="GO" id="GO:0000340">
    <property type="term" value="F:RNA 7-methylguanosine cap binding"/>
    <property type="evidence" value="ECO:0007669"/>
    <property type="project" value="InterPro"/>
</dbReference>
<accession>A0A0H2RVT3</accession>
<dbReference type="OrthoDB" id="422106at2759"/>
<dbReference type="EMBL" id="KQ085925">
    <property type="protein sequence ID" value="KLO15742.1"/>
    <property type="molecule type" value="Genomic_DNA"/>
</dbReference>
<feature type="region of interest" description="Disordered" evidence="1">
    <location>
        <begin position="212"/>
        <end position="242"/>
    </location>
</feature>
<keyword evidence="3" id="KW-1185">Reference proteome</keyword>
<dbReference type="PANTHER" id="PTHR16291:SF0">
    <property type="entry name" value="NUCLEAR CAP-BINDING PROTEIN SUBUNIT 3"/>
    <property type="match status" value="1"/>
</dbReference>
<dbReference type="AlphaFoldDB" id="A0A0H2RVT3"/>
<feature type="compositionally biased region" description="Basic and acidic residues" evidence="1">
    <location>
        <begin position="340"/>
        <end position="354"/>
    </location>
</feature>
<evidence type="ECO:0000313" key="2">
    <source>
        <dbReference type="EMBL" id="KLO15742.1"/>
    </source>
</evidence>
<organism evidence="2 3">
    <name type="scientific">Schizopora paradoxa</name>
    <dbReference type="NCBI Taxonomy" id="27342"/>
    <lineage>
        <taxon>Eukaryota</taxon>
        <taxon>Fungi</taxon>
        <taxon>Dikarya</taxon>
        <taxon>Basidiomycota</taxon>
        <taxon>Agaricomycotina</taxon>
        <taxon>Agaricomycetes</taxon>
        <taxon>Hymenochaetales</taxon>
        <taxon>Schizoporaceae</taxon>
        <taxon>Schizopora</taxon>
    </lineage>
</organism>
<dbReference type="GO" id="GO:0003729">
    <property type="term" value="F:mRNA binding"/>
    <property type="evidence" value="ECO:0007669"/>
    <property type="project" value="InterPro"/>
</dbReference>
<evidence type="ECO:0000256" key="1">
    <source>
        <dbReference type="SAM" id="MobiDB-lite"/>
    </source>
</evidence>
<evidence type="ECO:0008006" key="4">
    <source>
        <dbReference type="Google" id="ProtNLM"/>
    </source>
</evidence>
<reference evidence="2 3" key="1">
    <citation type="submission" date="2015-04" db="EMBL/GenBank/DDBJ databases">
        <title>Complete genome sequence of Schizopora paradoxa KUC8140, a cosmopolitan wood degrader in East Asia.</title>
        <authorList>
            <consortium name="DOE Joint Genome Institute"/>
            <person name="Min B."/>
            <person name="Park H."/>
            <person name="Jang Y."/>
            <person name="Kim J.-J."/>
            <person name="Kim K.H."/>
            <person name="Pangilinan J."/>
            <person name="Lipzen A."/>
            <person name="Riley R."/>
            <person name="Grigoriev I.V."/>
            <person name="Spatafora J.W."/>
            <person name="Choi I.-G."/>
        </authorList>
    </citation>
    <scope>NUCLEOTIDE SEQUENCE [LARGE SCALE GENOMIC DNA]</scope>
    <source>
        <strain evidence="2 3">KUC8140</strain>
    </source>
</reference>
<gene>
    <name evidence="2" type="ORF">SCHPADRAFT_902113</name>
</gene>
<dbReference type="Proteomes" id="UP000053477">
    <property type="component" value="Unassembled WGS sequence"/>
</dbReference>
<feature type="region of interest" description="Disordered" evidence="1">
    <location>
        <begin position="258"/>
        <end position="375"/>
    </location>
</feature>
<dbReference type="Pfam" id="PF10309">
    <property type="entry name" value="NCBP3"/>
    <property type="match status" value="1"/>
</dbReference>
<dbReference type="InParanoid" id="A0A0H2RVT3"/>
<evidence type="ECO:0000313" key="3">
    <source>
        <dbReference type="Proteomes" id="UP000053477"/>
    </source>
</evidence>
<proteinExistence type="predicted"/>
<dbReference type="InterPro" id="IPR019416">
    <property type="entry name" value="NCBP3"/>
</dbReference>
<dbReference type="GO" id="GO:0005634">
    <property type="term" value="C:nucleus"/>
    <property type="evidence" value="ECO:0007669"/>
    <property type="project" value="TreeGrafter"/>
</dbReference>
<name>A0A0H2RVT3_9AGAM</name>
<sequence length="375" mass="42140">MFVTLISGVIRYVLQRKREEDEEGDVEEDNEVSDGVTRTNALVLKGTPISRLPTGRIFGYAKYFDLEPVALEWIDDITCVLVFSSASACQEAQTALSSTARTNEQTMDLDDEGCLVAKPVPAPLWPPEERINRSLGVGEGLKGVIRMRVARVDDVKRRGARNQSEFYRKHGSEAGKDPANVVLRSERKFESNGMDEEEKRRKLDEELDDFLAHDDEQAETEVPDDPVLSERITTPDPDEDYNTTVLSRMRADAIDADVRSSVKRNKRIRTSLGDRLSSAPSKMRADRLGGAGRSLLQRTSLAHTDEDNLEYEGQGGREWNRRKDQNSQNGQSRRRRRGGRGRDTQGGGERRGGTERPSVTAQQLDDELDAFLNEK</sequence>